<dbReference type="EMBL" id="JAODUP010000619">
    <property type="protein sequence ID" value="KAK2146279.1"/>
    <property type="molecule type" value="Genomic_DNA"/>
</dbReference>
<dbReference type="InterPro" id="IPR002110">
    <property type="entry name" value="Ankyrin_rpt"/>
</dbReference>
<feature type="repeat" description="ANK" evidence="3">
    <location>
        <begin position="247"/>
        <end position="279"/>
    </location>
</feature>
<dbReference type="Pfam" id="PF00023">
    <property type="entry name" value="Ank"/>
    <property type="match status" value="1"/>
</dbReference>
<accession>A0AAD9J4J8</accession>
<keyword evidence="2 3" id="KW-0040">ANK repeat</keyword>
<evidence type="ECO:0000313" key="5">
    <source>
        <dbReference type="EMBL" id="KAK2146279.1"/>
    </source>
</evidence>
<evidence type="ECO:0000313" key="6">
    <source>
        <dbReference type="Proteomes" id="UP001208570"/>
    </source>
</evidence>
<dbReference type="InterPro" id="IPR036036">
    <property type="entry name" value="SOCS_box-like_dom_sf"/>
</dbReference>
<keyword evidence="6" id="KW-1185">Reference proteome</keyword>
<dbReference type="PROSITE" id="PS50088">
    <property type="entry name" value="ANK_REPEAT"/>
    <property type="match status" value="5"/>
</dbReference>
<evidence type="ECO:0000256" key="3">
    <source>
        <dbReference type="PROSITE-ProRule" id="PRU00023"/>
    </source>
</evidence>
<dbReference type="SMART" id="SM00248">
    <property type="entry name" value="ANK"/>
    <property type="match status" value="6"/>
</dbReference>
<dbReference type="PROSITE" id="PS50225">
    <property type="entry name" value="SOCS"/>
    <property type="match status" value="1"/>
</dbReference>
<dbReference type="SUPFAM" id="SSF48403">
    <property type="entry name" value="Ankyrin repeat"/>
    <property type="match status" value="1"/>
</dbReference>
<name>A0AAD9J4J8_9ANNE</name>
<evidence type="ECO:0000256" key="2">
    <source>
        <dbReference type="ARBA" id="ARBA00023043"/>
    </source>
</evidence>
<feature type="repeat" description="ANK" evidence="3">
    <location>
        <begin position="214"/>
        <end position="246"/>
    </location>
</feature>
<evidence type="ECO:0000259" key="4">
    <source>
        <dbReference type="PROSITE" id="PS50225"/>
    </source>
</evidence>
<sequence length="535" mass="58960">MGQCKSKDPVSVGPFAASRHADSCPTSKIVRQRDFLPFVSELKKTISRRDSVAFVAEGMTFAIDGDEEPDVLAYKANVGGTIYHHVYLKCQCSRRYAGVNINQLDSRGQSALHVALRKRDCHMIRLLLNLGSDPNLPNGLGLAPMHVACETGDYGALSLLLRAGVNPDTRERPSLPNLFAHFRTALTISASNGDLQCVSRLLEAGALVDIPDSEGNSALHKAALFGHLSCIKALLLHGAEPNVCNIIGATPLQFALAQMHTECVQILVKAGSDVTVFSRQLPPIVILAAITGELDVVRESARTMDDLDVRDASGMNALYYTFSGDIDRLRAYYPAASSQGINFDFQFSQLNRRTESLQYLIEYGSDVEAMLCDAIRSNTLTVKHFTLPPNVEMFKLCLTACGFKAISDADSDALFWKLLGRNSSVLVRLLYSALPNLDGVIKPKLLEVTDWTGQNTAEAVLRYLETSGADTSTALWIQKRLNQPRKLQEWCRQTIRFTITKNVLHRVKALPLPSTLKNYVTLQDVIDEHRHDIGC</sequence>
<dbReference type="SMART" id="SM00969">
    <property type="entry name" value="SOCS_box"/>
    <property type="match status" value="1"/>
</dbReference>
<dbReference type="Pfam" id="PF12796">
    <property type="entry name" value="Ank_2"/>
    <property type="match status" value="2"/>
</dbReference>
<evidence type="ECO:0000256" key="1">
    <source>
        <dbReference type="ARBA" id="ARBA00022737"/>
    </source>
</evidence>
<dbReference type="InterPro" id="IPR036770">
    <property type="entry name" value="Ankyrin_rpt-contain_sf"/>
</dbReference>
<dbReference type="GO" id="GO:0035556">
    <property type="term" value="P:intracellular signal transduction"/>
    <property type="evidence" value="ECO:0007669"/>
    <property type="project" value="InterPro"/>
</dbReference>
<feature type="repeat" description="ANK" evidence="3">
    <location>
        <begin position="181"/>
        <end position="213"/>
    </location>
</feature>
<dbReference type="AlphaFoldDB" id="A0AAD9J4J8"/>
<dbReference type="PANTHER" id="PTHR24173:SF74">
    <property type="entry name" value="ANKYRIN REPEAT DOMAIN-CONTAINING PROTEIN 16"/>
    <property type="match status" value="1"/>
</dbReference>
<proteinExistence type="predicted"/>
<dbReference type="Pfam" id="PF07525">
    <property type="entry name" value="SOCS_box"/>
    <property type="match status" value="1"/>
</dbReference>
<feature type="domain" description="SOCS box" evidence="4">
    <location>
        <begin position="475"/>
        <end position="520"/>
    </location>
</feature>
<gene>
    <name evidence="5" type="ORF">LSH36_619g01076</name>
</gene>
<comment type="caution">
    <text evidence="5">The sequence shown here is derived from an EMBL/GenBank/DDBJ whole genome shotgun (WGS) entry which is preliminary data.</text>
</comment>
<feature type="repeat" description="ANK" evidence="3">
    <location>
        <begin position="107"/>
        <end position="139"/>
    </location>
</feature>
<protein>
    <recommendedName>
        <fullName evidence="4">SOCS box domain-containing protein</fullName>
    </recommendedName>
</protein>
<reference evidence="5" key="1">
    <citation type="journal article" date="2023" name="Mol. Biol. Evol.">
        <title>Third-Generation Sequencing Reveals the Adaptive Role of the Epigenome in Three Deep-Sea Polychaetes.</title>
        <authorList>
            <person name="Perez M."/>
            <person name="Aroh O."/>
            <person name="Sun Y."/>
            <person name="Lan Y."/>
            <person name="Juniper S.K."/>
            <person name="Young C.R."/>
            <person name="Angers B."/>
            <person name="Qian P.Y."/>
        </authorList>
    </citation>
    <scope>NUCLEOTIDE SEQUENCE</scope>
    <source>
        <strain evidence="5">P08H-3</strain>
    </source>
</reference>
<dbReference type="Gene3D" id="1.25.40.20">
    <property type="entry name" value="Ankyrin repeat-containing domain"/>
    <property type="match status" value="2"/>
</dbReference>
<organism evidence="5 6">
    <name type="scientific">Paralvinella palmiformis</name>
    <dbReference type="NCBI Taxonomy" id="53620"/>
    <lineage>
        <taxon>Eukaryota</taxon>
        <taxon>Metazoa</taxon>
        <taxon>Spiralia</taxon>
        <taxon>Lophotrochozoa</taxon>
        <taxon>Annelida</taxon>
        <taxon>Polychaeta</taxon>
        <taxon>Sedentaria</taxon>
        <taxon>Canalipalpata</taxon>
        <taxon>Terebellida</taxon>
        <taxon>Terebelliformia</taxon>
        <taxon>Alvinellidae</taxon>
        <taxon>Paralvinella</taxon>
    </lineage>
</organism>
<dbReference type="PROSITE" id="PS50297">
    <property type="entry name" value="ANK_REP_REGION"/>
    <property type="match status" value="4"/>
</dbReference>
<dbReference type="Proteomes" id="UP001208570">
    <property type="component" value="Unassembled WGS sequence"/>
</dbReference>
<keyword evidence="1" id="KW-0677">Repeat</keyword>
<dbReference type="PANTHER" id="PTHR24173">
    <property type="entry name" value="ANKYRIN REPEAT CONTAINING"/>
    <property type="match status" value="1"/>
</dbReference>
<feature type="repeat" description="ANK" evidence="3">
    <location>
        <begin position="140"/>
        <end position="172"/>
    </location>
</feature>
<dbReference type="InterPro" id="IPR001496">
    <property type="entry name" value="SOCS_box"/>
</dbReference>
<dbReference type="SUPFAM" id="SSF158235">
    <property type="entry name" value="SOCS box-like"/>
    <property type="match status" value="1"/>
</dbReference>
<dbReference type="Gene3D" id="1.10.750.20">
    <property type="entry name" value="SOCS box"/>
    <property type="match status" value="1"/>
</dbReference>
<dbReference type="CDD" id="cd03587">
    <property type="entry name" value="SOCS"/>
    <property type="match status" value="1"/>
</dbReference>